<name>A0A1Q3E9W2_LENED</name>
<organism evidence="2 3">
    <name type="scientific">Lentinula edodes</name>
    <name type="common">Shiitake mushroom</name>
    <name type="synonym">Lentinus edodes</name>
    <dbReference type="NCBI Taxonomy" id="5353"/>
    <lineage>
        <taxon>Eukaryota</taxon>
        <taxon>Fungi</taxon>
        <taxon>Dikarya</taxon>
        <taxon>Basidiomycota</taxon>
        <taxon>Agaricomycotina</taxon>
        <taxon>Agaricomycetes</taxon>
        <taxon>Agaricomycetidae</taxon>
        <taxon>Agaricales</taxon>
        <taxon>Marasmiineae</taxon>
        <taxon>Omphalotaceae</taxon>
        <taxon>Lentinula</taxon>
    </lineage>
</organism>
<proteinExistence type="predicted"/>
<feature type="compositionally biased region" description="Acidic residues" evidence="1">
    <location>
        <begin position="54"/>
        <end position="69"/>
    </location>
</feature>
<feature type="compositionally biased region" description="Low complexity" evidence="1">
    <location>
        <begin position="151"/>
        <end position="164"/>
    </location>
</feature>
<reference evidence="2 3" key="1">
    <citation type="submission" date="2016-08" db="EMBL/GenBank/DDBJ databases">
        <authorList>
            <consortium name="Lentinula edodes genome sequencing consortium"/>
            <person name="Sakamoto Y."/>
            <person name="Nakade K."/>
            <person name="Sato S."/>
            <person name="Yoshida Y."/>
            <person name="Miyazaki K."/>
            <person name="Natsume S."/>
            <person name="Konno N."/>
        </authorList>
    </citation>
    <scope>NUCLEOTIDE SEQUENCE [LARGE SCALE GENOMIC DNA]</scope>
    <source>
        <strain evidence="2 3">NBRC 111202</strain>
    </source>
</reference>
<feature type="region of interest" description="Disordered" evidence="1">
    <location>
        <begin position="560"/>
        <end position="716"/>
    </location>
</feature>
<feature type="compositionally biased region" description="Polar residues" evidence="1">
    <location>
        <begin position="293"/>
        <end position="315"/>
    </location>
</feature>
<keyword evidence="3" id="KW-1185">Reference proteome</keyword>
<reference evidence="2 3" key="2">
    <citation type="submission" date="2017-02" db="EMBL/GenBank/DDBJ databases">
        <title>A genome survey and senescence transcriptome analysis in Lentinula edodes.</title>
        <authorList>
            <person name="Sakamoto Y."/>
            <person name="Nakade K."/>
            <person name="Sato S."/>
            <person name="Yoshida Y."/>
            <person name="Miyazaki K."/>
            <person name="Natsume S."/>
            <person name="Konno N."/>
        </authorList>
    </citation>
    <scope>NUCLEOTIDE SEQUENCE [LARGE SCALE GENOMIC DNA]</scope>
    <source>
        <strain evidence="2 3">NBRC 111202</strain>
    </source>
</reference>
<evidence type="ECO:0000313" key="2">
    <source>
        <dbReference type="EMBL" id="GAW04007.1"/>
    </source>
</evidence>
<gene>
    <name evidence="2" type="ORF">LENED_005769</name>
</gene>
<feature type="region of interest" description="Disordered" evidence="1">
    <location>
        <begin position="1"/>
        <end position="101"/>
    </location>
</feature>
<feature type="region of interest" description="Disordered" evidence="1">
    <location>
        <begin position="293"/>
        <end position="362"/>
    </location>
</feature>
<dbReference type="STRING" id="5353.A0A1Q3E9W2"/>
<feature type="compositionally biased region" description="Acidic residues" evidence="1">
    <location>
        <begin position="644"/>
        <end position="661"/>
    </location>
</feature>
<feature type="region of interest" description="Disordered" evidence="1">
    <location>
        <begin position="151"/>
        <end position="176"/>
    </location>
</feature>
<dbReference type="Proteomes" id="UP000188533">
    <property type="component" value="Unassembled WGS sequence"/>
</dbReference>
<feature type="compositionally biased region" description="Low complexity" evidence="1">
    <location>
        <begin position="794"/>
        <end position="807"/>
    </location>
</feature>
<feature type="compositionally biased region" description="Pro residues" evidence="1">
    <location>
        <begin position="808"/>
        <end position="819"/>
    </location>
</feature>
<feature type="compositionally biased region" description="Polar residues" evidence="1">
    <location>
        <begin position="21"/>
        <end position="30"/>
    </location>
</feature>
<accession>A0A1Q3E9W2</accession>
<feature type="region of interest" description="Disordered" evidence="1">
    <location>
        <begin position="507"/>
        <end position="542"/>
    </location>
</feature>
<feature type="region of interest" description="Disordered" evidence="1">
    <location>
        <begin position="747"/>
        <end position="840"/>
    </location>
</feature>
<evidence type="ECO:0000313" key="3">
    <source>
        <dbReference type="Proteomes" id="UP000188533"/>
    </source>
</evidence>
<evidence type="ECO:0000256" key="1">
    <source>
        <dbReference type="SAM" id="MobiDB-lite"/>
    </source>
</evidence>
<protein>
    <submittedName>
        <fullName evidence="2">Uncharacterized protein</fullName>
    </submittedName>
</protein>
<feature type="compositionally biased region" description="Low complexity" evidence="1">
    <location>
        <begin position="936"/>
        <end position="960"/>
    </location>
</feature>
<feature type="region of interest" description="Disordered" evidence="1">
    <location>
        <begin position="230"/>
        <end position="255"/>
    </location>
</feature>
<comment type="caution">
    <text evidence="2">The sequence shown here is derived from an EMBL/GenBank/DDBJ whole genome shotgun (WGS) entry which is preliminary data.</text>
</comment>
<sequence length="1155" mass="121682">MSTVDSQLLHQLEPEDDAGDVSTNSASSVYPSPYEVDLVNLPPMTFKPGRRTDDFDDFGSSEVDSDEEIDGRNKPLPAPPASTTLLSPESHGLLASNSPSNISHIPNFSTSTVSSYTTASSTSSVPVTPITPNTPVTPFLSTSPGFPSSTSLSRASSFSRTQSPTVAYSHSGPGIRSRQPSIVSLAGGYHLPTMVAGKNSPTIGHKSSLPLLNDTDIDADVDPDVDGYFSRVSGETNRPAARLTRQPSLGSRPGLDFRVPLGSTLSSPLGSEALSAGVMRRYASAGNLFSTSLSRPGSSNSGHQHSYSHPTSFPTASAPLSPYSSTPSPFPDPSLEIIPSSTYRAGSSAAPASDSRNRSRAGSTVLRNAVYIEALDSSEVERRLLNLPSVYDRDHSEKEYSDPSASEREQDNIDFEQSKWSPASSVVDLRSLGPKISTDVSSNLNWGLPKMMGVHAPPPTPSTPFSASRSGSYIGLADAGGLISPTADDVPKRNYLSLNITKRKSLNAVSASSIPSPSSPSQSQSDPKKSQGEDMSVPPVTPGRRQRLASFIARMAGNTASQIPPVPLTPSASLPVSPANAAPSVPSAPPSPTKSRTTQYRPAPLDLSLKPKNFPTIDSGSTAGTSEPSTPAYSGSTSSWNDDSGSETETENEEDMEDMDPDLIAVAAGLDLPSAPISPRTPRPRPSSQTGKSVSGERGSDFPSTPTGMDDDTQMVRGSYAQVYGFRLPKAPSSPLAAQSFTYLPSTHSQIESSVPRGATPTLVGTQSLIGPGDLPPSVGSPKTPRNRKISMINTSTNTTASAVSQPPSSPPRMPPSSPPRQLLKSPNKVPKTKGGRMSGLISRFTLGSSTSLAVSPHSMSPDSVPPVPPLNVDELGQVVSDPFAKDDLTTINTTAPARTLSSVDSVTLSSVLNSPVVLSNEVNAGIIITRRERSGTTATATSTFSSSTADSSNSTSNSSPERQSLAKKKRRSLGLTLGTVSIGSMGGMRSPTKGINRGKKRKLVISGIESDDSRAYQAVKIWCEGFGELKKFERQPNGDLVVDWRNRSVSDMVCRLQANVSIKGAGMKHRALSGRSQITGHAPEAISLFFARSGLKSPFFCLGPLTQGIEEKLPQSLGPEFEAASMTIVTNKGYEWFPATIGYNAFTDAGRCVL</sequence>
<feature type="compositionally biased region" description="Polar residues" evidence="1">
    <location>
        <begin position="616"/>
        <end position="641"/>
    </location>
</feature>
<dbReference type="EMBL" id="BDGU01000173">
    <property type="protein sequence ID" value="GAW04007.1"/>
    <property type="molecule type" value="Genomic_DNA"/>
</dbReference>
<feature type="compositionally biased region" description="Low complexity" evidence="1">
    <location>
        <begin position="510"/>
        <end position="525"/>
    </location>
</feature>
<dbReference type="AlphaFoldDB" id="A0A1Q3E9W2"/>
<feature type="region of interest" description="Disordered" evidence="1">
    <location>
        <begin position="934"/>
        <end position="972"/>
    </location>
</feature>
<feature type="compositionally biased region" description="Low complexity" evidence="1">
    <location>
        <begin position="570"/>
        <end position="585"/>
    </location>
</feature>